<keyword evidence="2 6" id="KW-0409">Iron storage</keyword>
<organism evidence="8 9">
    <name type="scientific">Paenimyroides ceti</name>
    <dbReference type="NCBI Taxonomy" id="395087"/>
    <lineage>
        <taxon>Bacteria</taxon>
        <taxon>Pseudomonadati</taxon>
        <taxon>Bacteroidota</taxon>
        <taxon>Flavobacteriia</taxon>
        <taxon>Flavobacteriales</taxon>
        <taxon>Flavobacteriaceae</taxon>
        <taxon>Paenimyroides</taxon>
    </lineage>
</organism>
<evidence type="ECO:0000313" key="8">
    <source>
        <dbReference type="EMBL" id="MDN3706124.1"/>
    </source>
</evidence>
<proteinExistence type="inferred from homology"/>
<dbReference type="EMBL" id="JAUFQU010000001">
    <property type="protein sequence ID" value="MDN3706124.1"/>
    <property type="molecule type" value="Genomic_DNA"/>
</dbReference>
<keyword evidence="9" id="KW-1185">Reference proteome</keyword>
<dbReference type="Gene3D" id="1.20.1260.10">
    <property type="match status" value="1"/>
</dbReference>
<dbReference type="PROSITE" id="PS50905">
    <property type="entry name" value="FERRITIN_LIKE"/>
    <property type="match status" value="1"/>
</dbReference>
<keyword evidence="5 6" id="KW-0408">Iron</keyword>
<name>A0ABT8CPP2_9FLAO</name>
<keyword evidence="6" id="KW-0963">Cytoplasm</keyword>
<dbReference type="PANTHER" id="PTHR11431:SF127">
    <property type="entry name" value="BACTERIAL NON-HEME FERRITIN"/>
    <property type="match status" value="1"/>
</dbReference>
<dbReference type="InterPro" id="IPR008331">
    <property type="entry name" value="Ferritin_DPS_dom"/>
</dbReference>
<comment type="function">
    <text evidence="6">Iron-storage protein.</text>
</comment>
<dbReference type="InterPro" id="IPR001519">
    <property type="entry name" value="Ferritin"/>
</dbReference>
<dbReference type="SUPFAM" id="SSF47240">
    <property type="entry name" value="Ferritin-like"/>
    <property type="match status" value="1"/>
</dbReference>
<gene>
    <name evidence="8" type="ORF">QW060_03175</name>
</gene>
<comment type="similarity">
    <text evidence="1 6">Belongs to the ferritin family. Prokaryotic subfamily.</text>
</comment>
<dbReference type="PANTHER" id="PTHR11431">
    <property type="entry name" value="FERRITIN"/>
    <property type="match status" value="1"/>
</dbReference>
<dbReference type="InterPro" id="IPR041719">
    <property type="entry name" value="Ferritin_prok"/>
</dbReference>
<evidence type="ECO:0000256" key="4">
    <source>
        <dbReference type="ARBA" id="ARBA00023002"/>
    </source>
</evidence>
<dbReference type="PROSITE" id="PS51257">
    <property type="entry name" value="PROKAR_LIPOPROTEIN"/>
    <property type="match status" value="1"/>
</dbReference>
<keyword evidence="3 6" id="KW-0479">Metal-binding</keyword>
<evidence type="ECO:0000256" key="5">
    <source>
        <dbReference type="ARBA" id="ARBA00023004"/>
    </source>
</evidence>
<dbReference type="InterPro" id="IPR012347">
    <property type="entry name" value="Ferritin-like"/>
</dbReference>
<dbReference type="Proteomes" id="UP001242368">
    <property type="component" value="Unassembled WGS sequence"/>
</dbReference>
<evidence type="ECO:0000256" key="3">
    <source>
        <dbReference type="ARBA" id="ARBA00022723"/>
    </source>
</evidence>
<comment type="caution">
    <text evidence="8">The sequence shown here is derived from an EMBL/GenBank/DDBJ whole genome shotgun (WGS) entry which is preliminary data.</text>
</comment>
<accession>A0ABT8CPP2</accession>
<dbReference type="EC" id="1.16.3.2" evidence="6"/>
<evidence type="ECO:0000259" key="7">
    <source>
        <dbReference type="PROSITE" id="PS50905"/>
    </source>
</evidence>
<dbReference type="CDD" id="cd01055">
    <property type="entry name" value="Nonheme_Ferritin"/>
    <property type="match status" value="1"/>
</dbReference>
<dbReference type="Pfam" id="PF00210">
    <property type="entry name" value="Ferritin"/>
    <property type="match status" value="1"/>
</dbReference>
<sequence length="182" mass="20861">MKTERLSKSLSKALNDQVTMEAHSAQIYLMLACWADDNLLDGVKNFMMKHSQEERVHMAKIMEYIQERGGKVTIEAIAKPGPEPKNVLECFEMVLQQEIANTEAIYKIVNMSMQEGDWATWNFLQWLVNEQREEEKLALDLLDKVKLAGGHNMTDTGRFEFNKLIGNTPQEFPVADDVNPLE</sequence>
<dbReference type="InterPro" id="IPR009040">
    <property type="entry name" value="Ferritin-like_diiron"/>
</dbReference>
<evidence type="ECO:0000256" key="6">
    <source>
        <dbReference type="RuleBase" id="RU361145"/>
    </source>
</evidence>
<comment type="catalytic activity">
    <reaction evidence="6">
        <text>4 Fe(2+) + O2 + 6 H2O = 4 iron(III) oxide-hydroxide + 12 H(+)</text>
        <dbReference type="Rhea" id="RHEA:11972"/>
        <dbReference type="ChEBI" id="CHEBI:15377"/>
        <dbReference type="ChEBI" id="CHEBI:15378"/>
        <dbReference type="ChEBI" id="CHEBI:15379"/>
        <dbReference type="ChEBI" id="CHEBI:29033"/>
        <dbReference type="ChEBI" id="CHEBI:78619"/>
        <dbReference type="EC" id="1.16.3.2"/>
    </reaction>
</comment>
<protein>
    <recommendedName>
        <fullName evidence="6">Ferritin</fullName>
        <ecNumber evidence="6">1.16.3.2</ecNumber>
    </recommendedName>
</protein>
<dbReference type="RefSeq" id="WP_290362258.1">
    <property type="nucleotide sequence ID" value="NZ_JAUFQU010000001.1"/>
</dbReference>
<comment type="subcellular location">
    <subcellularLocation>
        <location evidence="6">Cytoplasm</location>
    </subcellularLocation>
</comment>
<evidence type="ECO:0000256" key="1">
    <source>
        <dbReference type="ARBA" id="ARBA00006950"/>
    </source>
</evidence>
<dbReference type="InterPro" id="IPR009078">
    <property type="entry name" value="Ferritin-like_SF"/>
</dbReference>
<evidence type="ECO:0000313" key="9">
    <source>
        <dbReference type="Proteomes" id="UP001242368"/>
    </source>
</evidence>
<reference evidence="9" key="1">
    <citation type="journal article" date="2019" name="Int. J. Syst. Evol. Microbiol.">
        <title>The Global Catalogue of Microorganisms (GCM) 10K type strain sequencing project: providing services to taxonomists for standard genome sequencing and annotation.</title>
        <authorList>
            <consortium name="The Broad Institute Genomics Platform"/>
            <consortium name="The Broad Institute Genome Sequencing Center for Infectious Disease"/>
            <person name="Wu L."/>
            <person name="Ma J."/>
        </authorList>
    </citation>
    <scope>NUCLEOTIDE SEQUENCE [LARGE SCALE GENOMIC DNA]</scope>
    <source>
        <strain evidence="9">CECT 7184</strain>
    </source>
</reference>
<feature type="domain" description="Ferritin-like diiron" evidence="7">
    <location>
        <begin position="4"/>
        <end position="149"/>
    </location>
</feature>
<evidence type="ECO:0000256" key="2">
    <source>
        <dbReference type="ARBA" id="ARBA00022434"/>
    </source>
</evidence>
<keyword evidence="4" id="KW-0560">Oxidoreductase</keyword>